<dbReference type="Pfam" id="PF08352">
    <property type="entry name" value="oligo_HPY"/>
    <property type="match status" value="1"/>
</dbReference>
<proteinExistence type="inferred from homology"/>
<dbReference type="InterPro" id="IPR003593">
    <property type="entry name" value="AAA+_ATPase"/>
</dbReference>
<dbReference type="FunFam" id="3.40.50.300:FF:000016">
    <property type="entry name" value="Oligopeptide ABC transporter ATP-binding component"/>
    <property type="match status" value="1"/>
</dbReference>
<dbReference type="CDD" id="cd03257">
    <property type="entry name" value="ABC_NikE_OppD_transporters"/>
    <property type="match status" value="1"/>
</dbReference>
<dbReference type="KEGG" id="mtea:DK419_00705"/>
<dbReference type="Pfam" id="PF00005">
    <property type="entry name" value="ABC_tran"/>
    <property type="match status" value="1"/>
</dbReference>
<dbReference type="InterPro" id="IPR013563">
    <property type="entry name" value="Oligopep_ABC_C"/>
</dbReference>
<dbReference type="PROSITE" id="PS00211">
    <property type="entry name" value="ABC_TRANSPORTER_1"/>
    <property type="match status" value="1"/>
</dbReference>
<keyword evidence="11" id="KW-0472">Membrane</keyword>
<evidence type="ECO:0000256" key="3">
    <source>
        <dbReference type="ARBA" id="ARBA00022448"/>
    </source>
</evidence>
<dbReference type="PROSITE" id="PS50893">
    <property type="entry name" value="ABC_TRANSPORTER_2"/>
    <property type="match status" value="1"/>
</dbReference>
<evidence type="ECO:0000256" key="1">
    <source>
        <dbReference type="ARBA" id="ARBA00004417"/>
    </source>
</evidence>
<feature type="region of interest" description="Disordered" evidence="17">
    <location>
        <begin position="1"/>
        <end position="62"/>
    </location>
</feature>
<dbReference type="PANTHER" id="PTHR43776">
    <property type="entry name" value="TRANSPORT ATP-BINDING PROTEIN"/>
    <property type="match status" value="1"/>
</dbReference>
<accession>A0A2U8WIE1</accession>
<dbReference type="GO" id="GO:0005886">
    <property type="term" value="C:plasma membrane"/>
    <property type="evidence" value="ECO:0007669"/>
    <property type="project" value="UniProtKB-SubCell"/>
</dbReference>
<evidence type="ECO:0000256" key="15">
    <source>
        <dbReference type="ARBA" id="ARBA00041187"/>
    </source>
</evidence>
<keyword evidence="4" id="KW-1003">Cell membrane</keyword>
<comment type="catalytic activity">
    <reaction evidence="16">
        <text>glutathione(out) + ATP + H2O = glutathione(in) + ADP + phosphate + H(+)</text>
        <dbReference type="Rhea" id="RHEA:29791"/>
        <dbReference type="ChEBI" id="CHEBI:15377"/>
        <dbReference type="ChEBI" id="CHEBI:15378"/>
        <dbReference type="ChEBI" id="CHEBI:30616"/>
        <dbReference type="ChEBI" id="CHEBI:43474"/>
        <dbReference type="ChEBI" id="CHEBI:57925"/>
        <dbReference type="ChEBI" id="CHEBI:456216"/>
        <dbReference type="EC" id="7.4.2.10"/>
    </reaction>
</comment>
<evidence type="ECO:0000256" key="14">
    <source>
        <dbReference type="ARBA" id="ARBA00039050"/>
    </source>
</evidence>
<dbReference type="GO" id="GO:0015833">
    <property type="term" value="P:peptide transport"/>
    <property type="evidence" value="ECO:0007669"/>
    <property type="project" value="InterPro"/>
</dbReference>
<dbReference type="SUPFAM" id="SSF52540">
    <property type="entry name" value="P-loop containing nucleoside triphosphate hydrolases"/>
    <property type="match status" value="1"/>
</dbReference>
<evidence type="ECO:0000256" key="10">
    <source>
        <dbReference type="ARBA" id="ARBA00022967"/>
    </source>
</evidence>
<evidence type="ECO:0000256" key="2">
    <source>
        <dbReference type="ARBA" id="ARBA00011469"/>
    </source>
</evidence>
<comment type="function">
    <text evidence="12">Part of the ABC transporter complex GsiABCD involved in glutathione import. Responsible for energy coupling to the transport system.</text>
</comment>
<keyword evidence="5" id="KW-0997">Cell inner membrane</keyword>
<keyword evidence="6" id="KW-0677">Repeat</keyword>
<comment type="similarity">
    <text evidence="13">Belongs to the ABC transporter superfamily. Glutathione importer (TC 3.A.1.5.11) family.</text>
</comment>
<dbReference type="SMART" id="SM00382">
    <property type="entry name" value="AAA"/>
    <property type="match status" value="1"/>
</dbReference>
<evidence type="ECO:0000259" key="18">
    <source>
        <dbReference type="PROSITE" id="PS50893"/>
    </source>
</evidence>
<dbReference type="GO" id="GO:0055085">
    <property type="term" value="P:transmembrane transport"/>
    <property type="evidence" value="ECO:0007669"/>
    <property type="project" value="UniProtKB-ARBA"/>
</dbReference>
<evidence type="ECO:0000256" key="9">
    <source>
        <dbReference type="ARBA" id="ARBA00022840"/>
    </source>
</evidence>
<evidence type="ECO:0000313" key="20">
    <source>
        <dbReference type="Proteomes" id="UP000245444"/>
    </source>
</evidence>
<keyword evidence="20" id="KW-1185">Reference proteome</keyword>
<dbReference type="GO" id="GO:0005524">
    <property type="term" value="F:ATP binding"/>
    <property type="evidence" value="ECO:0007669"/>
    <property type="project" value="UniProtKB-KW"/>
</dbReference>
<keyword evidence="9 19" id="KW-0067">ATP-binding</keyword>
<evidence type="ECO:0000313" key="19">
    <source>
        <dbReference type="EMBL" id="AWN45032.1"/>
    </source>
</evidence>
<protein>
    <recommendedName>
        <fullName evidence="15">Glutathione import ATP-binding protein GsiA</fullName>
        <ecNumber evidence="14">7.4.2.10</ecNumber>
    </recommendedName>
</protein>
<keyword evidence="7" id="KW-0547">Nucleotide-binding</keyword>
<evidence type="ECO:0000256" key="7">
    <source>
        <dbReference type="ARBA" id="ARBA00022741"/>
    </source>
</evidence>
<evidence type="ECO:0000256" key="12">
    <source>
        <dbReference type="ARBA" id="ARBA00037530"/>
    </source>
</evidence>
<dbReference type="InterPro" id="IPR027417">
    <property type="entry name" value="P-loop_NTPase"/>
</dbReference>
<dbReference type="PANTHER" id="PTHR43776:SF15">
    <property type="entry name" value="GLUTATHIONE IMPORT ATP-BINDING PROTEIN GSIA"/>
    <property type="match status" value="1"/>
</dbReference>
<keyword evidence="3" id="KW-0813">Transport</keyword>
<evidence type="ECO:0000256" key="8">
    <source>
        <dbReference type="ARBA" id="ARBA00022801"/>
    </source>
</evidence>
<evidence type="ECO:0000256" key="5">
    <source>
        <dbReference type="ARBA" id="ARBA00022519"/>
    </source>
</evidence>
<evidence type="ECO:0000256" key="13">
    <source>
        <dbReference type="ARBA" id="ARBA00038416"/>
    </source>
</evidence>
<comment type="subcellular location">
    <subcellularLocation>
        <location evidence="1">Cell inner membrane</location>
        <topology evidence="1">Peripheral membrane protein</topology>
    </subcellularLocation>
</comment>
<feature type="region of interest" description="Disordered" evidence="17">
    <location>
        <begin position="322"/>
        <end position="345"/>
    </location>
</feature>
<dbReference type="InterPro" id="IPR003439">
    <property type="entry name" value="ABC_transporter-like_ATP-bd"/>
</dbReference>
<dbReference type="InterPro" id="IPR050319">
    <property type="entry name" value="ABC_transp_ATP-bind"/>
</dbReference>
<name>A0A2U8WIE1_9HYPH</name>
<evidence type="ECO:0000256" key="16">
    <source>
        <dbReference type="ARBA" id="ARBA00047640"/>
    </source>
</evidence>
<reference evidence="19 20" key="1">
    <citation type="submission" date="2018-05" db="EMBL/GenBank/DDBJ databases">
        <title>Complete Genome Sequence of Methylobacterium sp. 17Sr1-28.</title>
        <authorList>
            <person name="Srinivasan S."/>
        </authorList>
    </citation>
    <scope>NUCLEOTIDE SEQUENCE [LARGE SCALE GENOMIC DNA]</scope>
    <source>
        <strain evidence="19 20">17Sr1-28</strain>
    </source>
</reference>
<feature type="domain" description="ABC transporter" evidence="18">
    <location>
        <begin position="81"/>
        <end position="319"/>
    </location>
</feature>
<dbReference type="Gene3D" id="3.40.50.300">
    <property type="entry name" value="P-loop containing nucleotide triphosphate hydrolases"/>
    <property type="match status" value="1"/>
</dbReference>
<dbReference type="OrthoDB" id="7328866at2"/>
<comment type="subunit">
    <text evidence="2">The complex is composed of two ATP-binding proteins (GsiA), two transmembrane proteins (GsiC and GsiD) and a solute-binding protein (GsiB).</text>
</comment>
<keyword evidence="8" id="KW-0378">Hydrolase</keyword>
<evidence type="ECO:0000256" key="11">
    <source>
        <dbReference type="ARBA" id="ARBA00023136"/>
    </source>
</evidence>
<evidence type="ECO:0000256" key="6">
    <source>
        <dbReference type="ARBA" id="ARBA00022737"/>
    </source>
</evidence>
<dbReference type="InterPro" id="IPR017871">
    <property type="entry name" value="ABC_transporter-like_CS"/>
</dbReference>
<dbReference type="Proteomes" id="UP000245444">
    <property type="component" value="Chromosome"/>
</dbReference>
<dbReference type="EC" id="7.4.2.10" evidence="14"/>
<gene>
    <name evidence="19" type="ORF">DK419_00705</name>
</gene>
<evidence type="ECO:0000256" key="4">
    <source>
        <dbReference type="ARBA" id="ARBA00022475"/>
    </source>
</evidence>
<sequence>MGLDAQHPAHRDLRQPGRRGAAGRDDLPHLDLLQPSVGRPALGHGGAPVNDLDPRDRGGPAQPLLTVERLAKHFPGKGGLFGKGNLFGKGPAVRAVDGIDFTVMKGETLGVVGESGCGKSTTARLLMQIARQDRGDIVFDGELLGSRALDLKAYRRQVQMVFQDSYASLNPRLTVEESVAFGPKAHGLSAAAALSRAHDLLRQVGLEPRRFGGRYPHEVSGGQRQRVNIARALALEPRLLILDEAVSALDKSVEAQVLNLLTDLKQEFGLTYIFISHDLNVVRFMSDRVMVMYLGRIAEIGPADAILGSPRHPYTAALLASQPSTDPEARLEEAPLTGDPPNPINPPPGCRFHTRCRFAAEVCRTREPGLDPVAPAHFAACHMAVAGSGHPDAPPVPLAA</sequence>
<dbReference type="GO" id="GO:0016887">
    <property type="term" value="F:ATP hydrolysis activity"/>
    <property type="evidence" value="ECO:0007669"/>
    <property type="project" value="InterPro"/>
</dbReference>
<dbReference type="AlphaFoldDB" id="A0A2U8WIE1"/>
<organism evidence="19 20">
    <name type="scientific">Methylobacterium terrae</name>
    <dbReference type="NCBI Taxonomy" id="2202827"/>
    <lineage>
        <taxon>Bacteria</taxon>
        <taxon>Pseudomonadati</taxon>
        <taxon>Pseudomonadota</taxon>
        <taxon>Alphaproteobacteria</taxon>
        <taxon>Hyphomicrobiales</taxon>
        <taxon>Methylobacteriaceae</taxon>
        <taxon>Methylobacterium</taxon>
    </lineage>
</organism>
<dbReference type="EMBL" id="CP029553">
    <property type="protein sequence ID" value="AWN45032.1"/>
    <property type="molecule type" value="Genomic_DNA"/>
</dbReference>
<keyword evidence="10" id="KW-1278">Translocase</keyword>
<evidence type="ECO:0000256" key="17">
    <source>
        <dbReference type="SAM" id="MobiDB-lite"/>
    </source>
</evidence>
<dbReference type="NCBIfam" id="TIGR01727">
    <property type="entry name" value="oligo_HPY"/>
    <property type="match status" value="1"/>
</dbReference>